<evidence type="ECO:0000256" key="1">
    <source>
        <dbReference type="ARBA" id="ARBA00007594"/>
    </source>
</evidence>
<feature type="domain" description="Large ribosomal subunit protein uL30-like ferredoxin-like fold" evidence="6">
    <location>
        <begin position="4"/>
        <end position="54"/>
    </location>
</feature>
<dbReference type="STRING" id="888061.AXF15_00940"/>
<dbReference type="AlphaFoldDB" id="A0A0X8JN70"/>
<dbReference type="NCBIfam" id="TIGR01308">
    <property type="entry name" value="rpmD_bact"/>
    <property type="match status" value="1"/>
</dbReference>
<keyword evidence="4" id="KW-0687">Ribonucleoprotein</keyword>
<organism evidence="7 8">
    <name type="scientific">Desulfomicrobium orale DSM 12838</name>
    <dbReference type="NCBI Taxonomy" id="888061"/>
    <lineage>
        <taxon>Bacteria</taxon>
        <taxon>Pseudomonadati</taxon>
        <taxon>Thermodesulfobacteriota</taxon>
        <taxon>Desulfovibrionia</taxon>
        <taxon>Desulfovibrionales</taxon>
        <taxon>Desulfomicrobiaceae</taxon>
        <taxon>Desulfomicrobium</taxon>
    </lineage>
</organism>
<dbReference type="CDD" id="cd01658">
    <property type="entry name" value="Ribosomal_L30"/>
    <property type="match status" value="1"/>
</dbReference>
<dbReference type="HAMAP" id="MF_01371_B">
    <property type="entry name" value="Ribosomal_uL30_B"/>
    <property type="match status" value="1"/>
</dbReference>
<protein>
    <recommendedName>
        <fullName evidence="5">50S ribosomal protein L30</fullName>
    </recommendedName>
</protein>
<evidence type="ECO:0000256" key="5">
    <source>
        <dbReference type="ARBA" id="ARBA00035492"/>
    </source>
</evidence>
<dbReference type="Proteomes" id="UP000063964">
    <property type="component" value="Chromosome"/>
</dbReference>
<gene>
    <name evidence="7" type="ORF">AXF15_00940</name>
</gene>
<dbReference type="KEGG" id="doa:AXF15_00940"/>
<evidence type="ECO:0000313" key="7">
    <source>
        <dbReference type="EMBL" id="AMD91826.1"/>
    </source>
</evidence>
<evidence type="ECO:0000256" key="3">
    <source>
        <dbReference type="ARBA" id="ARBA00022980"/>
    </source>
</evidence>
<dbReference type="GO" id="GO:0015934">
    <property type="term" value="C:large ribosomal subunit"/>
    <property type="evidence" value="ECO:0007669"/>
    <property type="project" value="InterPro"/>
</dbReference>
<proteinExistence type="inferred from homology"/>
<comment type="similarity">
    <text evidence="1">Belongs to the universal ribosomal protein uL30 family.</text>
</comment>
<accession>A0A0X8JN70</accession>
<dbReference type="InterPro" id="IPR036919">
    <property type="entry name" value="Ribo_uL30_ferredoxin-like_sf"/>
</dbReference>
<dbReference type="OrthoDB" id="9812790at2"/>
<reference evidence="8" key="1">
    <citation type="submission" date="2016-02" db="EMBL/GenBank/DDBJ databases">
        <authorList>
            <person name="Holder M.E."/>
            <person name="Ajami N.J."/>
            <person name="Petrosino J.F."/>
        </authorList>
    </citation>
    <scope>NUCLEOTIDE SEQUENCE [LARGE SCALE GENOMIC DNA]</scope>
    <source>
        <strain evidence="8">DSM 12838</strain>
    </source>
</reference>
<dbReference type="InterPro" id="IPR005996">
    <property type="entry name" value="Ribosomal_uL30_bac-type"/>
</dbReference>
<dbReference type="Gene3D" id="3.30.1390.20">
    <property type="entry name" value="Ribosomal protein L30, ferredoxin-like fold domain"/>
    <property type="match status" value="1"/>
</dbReference>
<sequence>MMMIKIKLVRSVITQNPAQQKTVKALGFSKVNQIRTVPDNDCIRGMIRKVHHLVEVVEA</sequence>
<evidence type="ECO:0000313" key="8">
    <source>
        <dbReference type="Proteomes" id="UP000063964"/>
    </source>
</evidence>
<dbReference type="InterPro" id="IPR016082">
    <property type="entry name" value="Ribosomal_uL30_ferredoxin-like"/>
</dbReference>
<dbReference type="EMBL" id="CP014230">
    <property type="protein sequence ID" value="AMD91826.1"/>
    <property type="molecule type" value="Genomic_DNA"/>
</dbReference>
<evidence type="ECO:0000256" key="4">
    <source>
        <dbReference type="ARBA" id="ARBA00023274"/>
    </source>
</evidence>
<evidence type="ECO:0000256" key="2">
    <source>
        <dbReference type="ARBA" id="ARBA00011838"/>
    </source>
</evidence>
<dbReference type="Pfam" id="PF00327">
    <property type="entry name" value="Ribosomal_L30"/>
    <property type="match status" value="1"/>
</dbReference>
<evidence type="ECO:0000259" key="6">
    <source>
        <dbReference type="Pfam" id="PF00327"/>
    </source>
</evidence>
<keyword evidence="3 7" id="KW-0689">Ribosomal protein</keyword>
<dbReference type="GO" id="GO:0003735">
    <property type="term" value="F:structural constituent of ribosome"/>
    <property type="evidence" value="ECO:0007669"/>
    <property type="project" value="InterPro"/>
</dbReference>
<name>A0A0X8JN70_9BACT</name>
<dbReference type="SUPFAM" id="SSF55129">
    <property type="entry name" value="Ribosomal protein L30p/L7e"/>
    <property type="match status" value="1"/>
</dbReference>
<keyword evidence="8" id="KW-1185">Reference proteome</keyword>
<comment type="subunit">
    <text evidence="2">Part of the 50S ribosomal subunit.</text>
</comment>
<dbReference type="PIRSF" id="PIRSF002211">
    <property type="entry name" value="Ribosomal_L30_bac-type"/>
    <property type="match status" value="1"/>
</dbReference>
<dbReference type="GO" id="GO:0006412">
    <property type="term" value="P:translation"/>
    <property type="evidence" value="ECO:0007669"/>
    <property type="project" value="InterPro"/>
</dbReference>